<reference evidence="4" key="1">
    <citation type="journal article" date="2014" name="Front. Microbiol.">
        <title>High frequency of phylogenetically diverse reductive dehalogenase-homologous genes in deep subseafloor sedimentary metagenomes.</title>
        <authorList>
            <person name="Kawai M."/>
            <person name="Futagami T."/>
            <person name="Toyoda A."/>
            <person name="Takaki Y."/>
            <person name="Nishi S."/>
            <person name="Hori S."/>
            <person name="Arai W."/>
            <person name="Tsubouchi T."/>
            <person name="Morono Y."/>
            <person name="Uchiyama I."/>
            <person name="Ito T."/>
            <person name="Fujiyama A."/>
            <person name="Inagaki F."/>
            <person name="Takami H."/>
        </authorList>
    </citation>
    <scope>NUCLEOTIDE SEQUENCE</scope>
    <source>
        <strain evidence="4">Expedition CK06-06</strain>
    </source>
</reference>
<dbReference type="Pfam" id="PF07804">
    <property type="entry name" value="HipA_C"/>
    <property type="match status" value="1"/>
</dbReference>
<name>X1M7F7_9ZZZZ</name>
<dbReference type="AlphaFoldDB" id="X1M7F7"/>
<dbReference type="GO" id="GO:0005829">
    <property type="term" value="C:cytosol"/>
    <property type="evidence" value="ECO:0007669"/>
    <property type="project" value="TreeGrafter"/>
</dbReference>
<dbReference type="InterPro" id="IPR012893">
    <property type="entry name" value="HipA-like_C"/>
</dbReference>
<evidence type="ECO:0000259" key="3">
    <source>
        <dbReference type="Pfam" id="PF07804"/>
    </source>
</evidence>
<dbReference type="PANTHER" id="PTHR37419">
    <property type="entry name" value="SERINE/THREONINE-PROTEIN KINASE TOXIN HIPA"/>
    <property type="match status" value="1"/>
</dbReference>
<keyword evidence="2" id="KW-0418">Kinase</keyword>
<gene>
    <name evidence="4" type="ORF">S06H3_18295</name>
</gene>
<feature type="domain" description="HipA-like C-terminal" evidence="3">
    <location>
        <begin position="3"/>
        <end position="207"/>
    </location>
</feature>
<keyword evidence="1" id="KW-0808">Transferase</keyword>
<proteinExistence type="predicted"/>
<accession>X1M7F7</accession>
<dbReference type="GO" id="GO:0004674">
    <property type="term" value="F:protein serine/threonine kinase activity"/>
    <property type="evidence" value="ECO:0007669"/>
    <property type="project" value="TreeGrafter"/>
</dbReference>
<sequence>HQQDLWLAKFARQDDRWNHPRVEHGLLKLAEACSLTVADSKITTVAGRDVLLVRRFDRARTERGYRRYRMVSALTLLQIDDNPTARTGWSYILLADEIRRASADPPVDLRELFRRMCFNAAVSNLDDHPRNHAVFAKERDWRISPAFDLTPSPVIAIDRRDLAMECGKFGRFANRENLLSVHGRFLLSRTEATDLLDGIVETVRSQWRPAMRSAGVSDADCNAIAGAFLYEGFFYQEVT</sequence>
<evidence type="ECO:0000256" key="1">
    <source>
        <dbReference type="ARBA" id="ARBA00022679"/>
    </source>
</evidence>
<organism evidence="4">
    <name type="scientific">marine sediment metagenome</name>
    <dbReference type="NCBI Taxonomy" id="412755"/>
    <lineage>
        <taxon>unclassified sequences</taxon>
        <taxon>metagenomes</taxon>
        <taxon>ecological metagenomes</taxon>
    </lineage>
</organism>
<evidence type="ECO:0000256" key="2">
    <source>
        <dbReference type="ARBA" id="ARBA00022777"/>
    </source>
</evidence>
<dbReference type="InterPro" id="IPR052028">
    <property type="entry name" value="HipA_Ser/Thr_kinase"/>
</dbReference>
<feature type="non-terminal residue" evidence="4">
    <location>
        <position position="1"/>
    </location>
</feature>
<dbReference type="EMBL" id="BARV01009236">
    <property type="protein sequence ID" value="GAI14001.1"/>
    <property type="molecule type" value="Genomic_DNA"/>
</dbReference>
<protein>
    <recommendedName>
        <fullName evidence="3">HipA-like C-terminal domain-containing protein</fullName>
    </recommendedName>
</protein>
<comment type="caution">
    <text evidence="4">The sequence shown here is derived from an EMBL/GenBank/DDBJ whole genome shotgun (WGS) entry which is preliminary data.</text>
</comment>
<dbReference type="PANTHER" id="PTHR37419:SF8">
    <property type="entry name" value="TOXIN YJJJ"/>
    <property type="match status" value="1"/>
</dbReference>
<evidence type="ECO:0000313" key="4">
    <source>
        <dbReference type="EMBL" id="GAI14001.1"/>
    </source>
</evidence>